<name>A0A2T5IXG8_9GAMM</name>
<accession>A0A2T5IXG8</accession>
<dbReference type="EMBL" id="QAON01000011">
    <property type="protein sequence ID" value="PTQ88554.1"/>
    <property type="molecule type" value="Genomic_DNA"/>
</dbReference>
<evidence type="ECO:0000313" key="1">
    <source>
        <dbReference type="EMBL" id="PTQ88554.1"/>
    </source>
</evidence>
<proteinExistence type="predicted"/>
<dbReference type="SUPFAM" id="SSF55961">
    <property type="entry name" value="Bet v1-like"/>
    <property type="match status" value="1"/>
</dbReference>
<gene>
    <name evidence="1" type="ORF">C8N29_11177</name>
</gene>
<comment type="caution">
    <text evidence="1">The sequence shown here is derived from an EMBL/GenBank/DDBJ whole genome shotgun (WGS) entry which is preliminary data.</text>
</comment>
<reference evidence="1 2" key="1">
    <citation type="submission" date="2018-04" db="EMBL/GenBank/DDBJ databases">
        <title>Genomic Encyclopedia of Archaeal and Bacterial Type Strains, Phase II (KMG-II): from individual species to whole genera.</title>
        <authorList>
            <person name="Goeker M."/>
        </authorList>
    </citation>
    <scope>NUCLEOTIDE SEQUENCE [LARGE SCALE GENOMIC DNA]</scope>
    <source>
        <strain evidence="1 2">DSM 5822</strain>
    </source>
</reference>
<dbReference type="AlphaFoldDB" id="A0A2T5IXG8"/>
<dbReference type="Proteomes" id="UP000244223">
    <property type="component" value="Unassembled WGS sequence"/>
</dbReference>
<protein>
    <recommendedName>
        <fullName evidence="3">Polyketide cyclase/dehydrase/lipid transport protein</fullName>
    </recommendedName>
</protein>
<sequence>MQLTFDALRGQAVGSHISMSGRVLGVPLFVEEIVSDRSPPLSKVWETIGETRLLVIGHYRMGFELTPSVAGCQLRIFIDYAKPKGWLSWCLGRLLARYYARWCLQRMKNDAIDHFSQKR</sequence>
<evidence type="ECO:0008006" key="3">
    <source>
        <dbReference type="Google" id="ProtNLM"/>
    </source>
</evidence>
<dbReference type="RefSeq" id="WP_204509342.1">
    <property type="nucleotide sequence ID" value="NZ_QAON01000011.1"/>
</dbReference>
<evidence type="ECO:0000313" key="2">
    <source>
        <dbReference type="Proteomes" id="UP000244223"/>
    </source>
</evidence>
<organism evidence="1 2">
    <name type="scientific">Agitococcus lubricus</name>
    <dbReference type="NCBI Taxonomy" id="1077255"/>
    <lineage>
        <taxon>Bacteria</taxon>
        <taxon>Pseudomonadati</taxon>
        <taxon>Pseudomonadota</taxon>
        <taxon>Gammaproteobacteria</taxon>
        <taxon>Moraxellales</taxon>
        <taxon>Moraxellaceae</taxon>
        <taxon>Agitococcus</taxon>
    </lineage>
</organism>
<keyword evidence="2" id="KW-1185">Reference proteome</keyword>